<keyword evidence="1" id="KW-0175">Coiled coil</keyword>
<keyword evidence="2" id="KW-1133">Transmembrane helix</keyword>
<evidence type="ECO:0000256" key="1">
    <source>
        <dbReference type="SAM" id="Coils"/>
    </source>
</evidence>
<dbReference type="STRING" id="1612202.SAMN05421734_101267"/>
<keyword evidence="4" id="KW-1185">Reference proteome</keyword>
<sequence>MLKKRWFKHQMLELMVITDQADKSVKHIRFPKFFIWLILILFISSATLFTIQYSTNQQLARSNELLEMKMDDKSASESELLNEIEELTDERDRVLERNETLEAIETKIYDSLDALPEEALGGVDIPLDNASQDLTEQEIIETSEWVIVIIR</sequence>
<proteinExistence type="predicted"/>
<keyword evidence="2" id="KW-0812">Transmembrane</keyword>
<evidence type="ECO:0000313" key="3">
    <source>
        <dbReference type="EMBL" id="SDB83004.1"/>
    </source>
</evidence>
<organism evidence="3 4">
    <name type="scientific">Pelagirhabdus alkalitolerans</name>
    <dbReference type="NCBI Taxonomy" id="1612202"/>
    <lineage>
        <taxon>Bacteria</taxon>
        <taxon>Bacillati</taxon>
        <taxon>Bacillota</taxon>
        <taxon>Bacilli</taxon>
        <taxon>Bacillales</taxon>
        <taxon>Bacillaceae</taxon>
        <taxon>Pelagirhabdus</taxon>
    </lineage>
</organism>
<name>A0A1G6GM46_9BACI</name>
<reference evidence="4" key="1">
    <citation type="submission" date="2016-09" db="EMBL/GenBank/DDBJ databases">
        <authorList>
            <person name="Varghese N."/>
            <person name="Submissions S."/>
        </authorList>
    </citation>
    <scope>NUCLEOTIDE SEQUENCE [LARGE SCALE GENOMIC DNA]</scope>
    <source>
        <strain evidence="4">S5</strain>
    </source>
</reference>
<feature type="transmembrane region" description="Helical" evidence="2">
    <location>
        <begin position="33"/>
        <end position="53"/>
    </location>
</feature>
<protein>
    <submittedName>
        <fullName evidence="3">Uncharacterized protein</fullName>
    </submittedName>
</protein>
<dbReference type="AlphaFoldDB" id="A0A1G6GM46"/>
<keyword evidence="2" id="KW-0472">Membrane</keyword>
<evidence type="ECO:0000313" key="4">
    <source>
        <dbReference type="Proteomes" id="UP000242949"/>
    </source>
</evidence>
<feature type="coiled-coil region" evidence="1">
    <location>
        <begin position="70"/>
        <end position="104"/>
    </location>
</feature>
<accession>A0A1G6GM46</accession>
<dbReference type="EMBL" id="FMYI01000001">
    <property type="protein sequence ID" value="SDB83004.1"/>
    <property type="molecule type" value="Genomic_DNA"/>
</dbReference>
<gene>
    <name evidence="3" type="ORF">SAMN05421734_101267</name>
</gene>
<dbReference type="Proteomes" id="UP000242949">
    <property type="component" value="Unassembled WGS sequence"/>
</dbReference>
<evidence type="ECO:0000256" key="2">
    <source>
        <dbReference type="SAM" id="Phobius"/>
    </source>
</evidence>